<sequence>MSKNDKAIIERLNEFYNGTDKNITKLLQNSTTKYALFSDLHLVRANSGL</sequence>
<feature type="non-terminal residue" evidence="1">
    <location>
        <position position="49"/>
    </location>
</feature>
<name>X1SX10_9ZZZZ</name>
<dbReference type="EMBL" id="BARW01022275">
    <property type="protein sequence ID" value="GAI97602.1"/>
    <property type="molecule type" value="Genomic_DNA"/>
</dbReference>
<gene>
    <name evidence="1" type="ORF">S12H4_37231</name>
</gene>
<evidence type="ECO:0000313" key="1">
    <source>
        <dbReference type="EMBL" id="GAI97602.1"/>
    </source>
</evidence>
<organism evidence="1">
    <name type="scientific">marine sediment metagenome</name>
    <dbReference type="NCBI Taxonomy" id="412755"/>
    <lineage>
        <taxon>unclassified sequences</taxon>
        <taxon>metagenomes</taxon>
        <taxon>ecological metagenomes</taxon>
    </lineage>
</organism>
<protein>
    <submittedName>
        <fullName evidence="1">Uncharacterized protein</fullName>
    </submittedName>
</protein>
<accession>X1SX10</accession>
<reference evidence="1" key="1">
    <citation type="journal article" date="2014" name="Front. Microbiol.">
        <title>High frequency of phylogenetically diverse reductive dehalogenase-homologous genes in deep subseafloor sedimentary metagenomes.</title>
        <authorList>
            <person name="Kawai M."/>
            <person name="Futagami T."/>
            <person name="Toyoda A."/>
            <person name="Takaki Y."/>
            <person name="Nishi S."/>
            <person name="Hori S."/>
            <person name="Arai W."/>
            <person name="Tsubouchi T."/>
            <person name="Morono Y."/>
            <person name="Uchiyama I."/>
            <person name="Ito T."/>
            <person name="Fujiyama A."/>
            <person name="Inagaki F."/>
            <person name="Takami H."/>
        </authorList>
    </citation>
    <scope>NUCLEOTIDE SEQUENCE</scope>
    <source>
        <strain evidence="1">Expedition CK06-06</strain>
    </source>
</reference>
<comment type="caution">
    <text evidence="1">The sequence shown here is derived from an EMBL/GenBank/DDBJ whole genome shotgun (WGS) entry which is preliminary data.</text>
</comment>
<proteinExistence type="predicted"/>
<dbReference type="AlphaFoldDB" id="X1SX10"/>